<reference evidence="2" key="2">
    <citation type="submission" date="2020-05" db="UniProtKB">
        <authorList>
            <consortium name="EnsemblMetazoa"/>
        </authorList>
    </citation>
    <scope>IDENTIFICATION</scope>
    <source>
        <strain evidence="2">IAEA</strain>
    </source>
</reference>
<keyword evidence="1" id="KW-1133">Transmembrane helix</keyword>
<sequence>MLQKHTLCMYMKAYHKLCASVKGTFDRYQRLHKVKHSWGVFFLFLFFLNSSCVHSELLAFYNFSFFSNSSTQNRDILSLFSSLYDDIRMGMQNSLQDGNSVLISYLLHCMLLDLFLRLLYPSIGLRCKYYVRVQCLLVFLFSWRFICICDTLTPPQSITNL</sequence>
<keyword evidence="3" id="KW-1185">Reference proteome</keyword>
<dbReference type="AlphaFoldDB" id="A0A1B0B0F6"/>
<evidence type="ECO:0000313" key="2">
    <source>
        <dbReference type="EnsemblMetazoa" id="GPPI014757-PA"/>
    </source>
</evidence>
<dbReference type="VEuPathDB" id="VectorBase:GPPI014757"/>
<dbReference type="Proteomes" id="UP000092460">
    <property type="component" value="Unassembled WGS sequence"/>
</dbReference>
<keyword evidence="1" id="KW-0472">Membrane</keyword>
<feature type="transmembrane region" description="Helical" evidence="1">
    <location>
        <begin position="101"/>
        <end position="120"/>
    </location>
</feature>
<evidence type="ECO:0000313" key="3">
    <source>
        <dbReference type="Proteomes" id="UP000092460"/>
    </source>
</evidence>
<feature type="transmembrane region" description="Helical" evidence="1">
    <location>
        <begin position="38"/>
        <end position="61"/>
    </location>
</feature>
<proteinExistence type="predicted"/>
<reference evidence="3" key="1">
    <citation type="submission" date="2015-01" db="EMBL/GenBank/DDBJ databases">
        <authorList>
            <person name="Aksoy S."/>
            <person name="Warren W."/>
            <person name="Wilson R.K."/>
        </authorList>
    </citation>
    <scope>NUCLEOTIDE SEQUENCE [LARGE SCALE GENOMIC DNA]</scope>
    <source>
        <strain evidence="3">IAEA</strain>
    </source>
</reference>
<name>A0A1B0B0F6_9MUSC</name>
<dbReference type="EnsemblMetazoa" id="GPPI014757-RA">
    <property type="protein sequence ID" value="GPPI014757-PA"/>
    <property type="gene ID" value="GPPI014757"/>
</dbReference>
<organism evidence="2 3">
    <name type="scientific">Glossina palpalis gambiensis</name>
    <dbReference type="NCBI Taxonomy" id="67801"/>
    <lineage>
        <taxon>Eukaryota</taxon>
        <taxon>Metazoa</taxon>
        <taxon>Ecdysozoa</taxon>
        <taxon>Arthropoda</taxon>
        <taxon>Hexapoda</taxon>
        <taxon>Insecta</taxon>
        <taxon>Pterygota</taxon>
        <taxon>Neoptera</taxon>
        <taxon>Endopterygota</taxon>
        <taxon>Diptera</taxon>
        <taxon>Brachycera</taxon>
        <taxon>Muscomorpha</taxon>
        <taxon>Hippoboscoidea</taxon>
        <taxon>Glossinidae</taxon>
        <taxon>Glossina</taxon>
    </lineage>
</organism>
<accession>A0A1B0B0F6</accession>
<evidence type="ECO:0000256" key="1">
    <source>
        <dbReference type="SAM" id="Phobius"/>
    </source>
</evidence>
<dbReference type="EMBL" id="JXJN01006751">
    <property type="status" value="NOT_ANNOTATED_CDS"/>
    <property type="molecule type" value="Genomic_DNA"/>
</dbReference>
<keyword evidence="1" id="KW-0812">Transmembrane</keyword>
<protein>
    <submittedName>
        <fullName evidence="2">Uncharacterized protein</fullName>
    </submittedName>
</protein>